<gene>
    <name evidence="3" type="primary">ORF36</name>
    <name evidence="1" type="ORF">AngHV1_ORF36</name>
</gene>
<sequence>MAWHGKGSTAGFLDPAWSAKQAISYAPETRAQMVNPTLVGIPHDQLVNKLVSMPAGIFVQTLPTTMGAGGFRYSPSFHGSPQILPSINDLARVYDVTRQDTMTADHRYALNIVPKTLTDPLELMVDTHINSQIVNTGYESFVAGNHFEIVRPTAEDSKAQIDAAARNTKFQHILKMPNPLVGGFAATRLIPAEESKRIKYVVGRETDLAVDFSGGAPNGGAGANAVAIRAMYETAASLGNPVQKQVLLTTIDAMEYFYYSLLLARRLADLGGNTMALMNNYIAHKHNGGNLDPNTLIAIWRDGVVADLFKDGVQKGLDLTKRYRSGTHGVIMRNNDANPTPRGTETVYNAYSGHSIPGDTMIGAIFSFNGY</sequence>
<proteinExistence type="predicted"/>
<evidence type="ECO:0000313" key="8">
    <source>
        <dbReference type="EMBL" id="QRM16982.1"/>
    </source>
</evidence>
<evidence type="ECO:0000313" key="6">
    <source>
        <dbReference type="EMBL" id="QRM16721.1"/>
    </source>
</evidence>
<accession>E5DCU4</accession>
<accession>D2E887</accession>
<dbReference type="KEGG" id="vg:8683468"/>
<dbReference type="EMBL" id="MW580852">
    <property type="protein sequence ID" value="QRM16721.1"/>
    <property type="molecule type" value="Genomic_DNA"/>
</dbReference>
<dbReference type="Pfam" id="PF25743">
    <property type="entry name" value="VG27"/>
    <property type="match status" value="1"/>
</dbReference>
<dbReference type="EMBL" id="MW580850">
    <property type="protein sequence ID" value="QRM16459.1"/>
    <property type="molecule type" value="Genomic_DNA"/>
</dbReference>
<name>E5DCU4_9VIRU</name>
<dbReference type="GeneID" id="8683468"/>
<evidence type="ECO:0000313" key="7">
    <source>
        <dbReference type="EMBL" id="QRM16852.1"/>
    </source>
</evidence>
<keyword evidence="10" id="KW-1185">Reference proteome</keyword>
<reference evidence="3" key="5">
    <citation type="submission" date="2021-02" db="EMBL/GenBank/DDBJ databases">
        <authorList>
            <person name="Vanderplasschen A.F.C."/>
            <person name="Davison A.J."/>
        </authorList>
    </citation>
    <scope>NUCLEOTIDE SEQUENCE</scope>
    <source>
        <strain evidence="3">500138</strain>
        <strain evidence="5">DK-200249</strain>
        <strain evidence="4">DK-2008-50-66-1</strain>
        <strain evidence="6">DK-205223-2</strain>
        <strain evidence="7">DK-206116-1</strain>
        <strain evidence="8">HVA 486123</strain>
        <strain evidence="9">UK N080</strain>
    </source>
</reference>
<evidence type="ECO:0000313" key="1">
    <source>
        <dbReference type="EMBL" id="ADA57799.1"/>
    </source>
</evidence>
<evidence type="ECO:0000313" key="2">
    <source>
        <dbReference type="EMBL" id="ADQ54118.1"/>
    </source>
</evidence>
<dbReference type="InterPro" id="IPR057752">
    <property type="entry name" value="VG27-like"/>
</dbReference>
<dbReference type="EMBL" id="FJ940765">
    <property type="protein sequence ID" value="ADA57799.1"/>
    <property type="molecule type" value="Genomic_DNA"/>
</dbReference>
<evidence type="ECO:0000313" key="9">
    <source>
        <dbReference type="EMBL" id="QRM17113.1"/>
    </source>
</evidence>
<dbReference type="EMBL" id="MW580849">
    <property type="protein sequence ID" value="QRM16329.1"/>
    <property type="molecule type" value="Genomic_DNA"/>
</dbReference>
<dbReference type="EMBL" id="MW580851">
    <property type="protein sequence ID" value="QRM16588.1"/>
    <property type="molecule type" value="Genomic_DNA"/>
</dbReference>
<reference evidence="2" key="1">
    <citation type="submission" date="2009-11" db="EMBL/GenBank/DDBJ databases">
        <authorList>
            <person name="van Beurden S.J."/>
            <person name="Fukuda H."/>
            <person name="Engelsma M.Y."/>
        </authorList>
    </citation>
    <scope>NUCLEOTIDE SEQUENCE</scope>
    <source>
        <strain evidence="2">C3P2</strain>
    </source>
</reference>
<evidence type="ECO:0000313" key="10">
    <source>
        <dbReference type="Proteomes" id="UP000011239"/>
    </source>
</evidence>
<evidence type="ECO:0000313" key="3">
    <source>
        <dbReference type="EMBL" id="QRM16329.1"/>
    </source>
</evidence>
<dbReference type="RefSeq" id="YP_003358175.1">
    <property type="nucleotide sequence ID" value="NC_013668.3"/>
</dbReference>
<reference evidence="1" key="3">
    <citation type="submission" date="2012-05" db="EMBL/GenBank/DDBJ databases">
        <authorList>
            <person name="van Beurden S.J."/>
            <person name="Gatherer D."/>
            <person name="Tuzi K."/>
            <person name="Herzyk P."/>
            <person name="Galbraith J."/>
            <person name="Peeters B.P.H."/>
            <person name="Rottier P.J.M."/>
            <person name="Engelsma M.Y."/>
            <person name="Davison A.J."/>
        </authorList>
    </citation>
    <scope>NUCLEOTIDE SEQUENCE</scope>
    <source>
        <strain evidence="1">500138</strain>
    </source>
</reference>
<dbReference type="Proteomes" id="UP000011239">
    <property type="component" value="Segment"/>
</dbReference>
<dbReference type="EMBL" id="MW580855">
    <property type="protein sequence ID" value="QRM17113.1"/>
    <property type="molecule type" value="Genomic_DNA"/>
</dbReference>
<reference evidence="3" key="4">
    <citation type="journal article" date="2021" name="Microorganisms">
        <title>Genomes of Anguillid Herpesvirus 1 Strains Reveal Evolutionary Disparities and Low Genetic Diversity in the Genus Cyprinivirus.</title>
        <authorList>
            <person name="Donohoe O."/>
            <person name="Zhang H."/>
            <person name="Delrez N."/>
            <person name="Gao Y."/>
            <person name="Suarez N.M."/>
            <person name="Davison A.J."/>
            <person name="Vanderplasschen A."/>
        </authorList>
    </citation>
    <scope>NUCLEOTIDE SEQUENCE</scope>
    <source>
        <strain evidence="3">500138</strain>
        <strain evidence="5">DK-200249</strain>
        <strain evidence="4">DK-2008-50-66-1</strain>
        <strain evidence="6">DK-205223-2</strain>
        <strain evidence="7">DK-206116-1</strain>
        <strain evidence="8">HVA 486123</strain>
        <strain evidence="9">UK N080</strain>
    </source>
</reference>
<dbReference type="EMBL" id="MW580853">
    <property type="protein sequence ID" value="QRM16852.1"/>
    <property type="molecule type" value="Genomic_DNA"/>
</dbReference>
<organism evidence="2">
    <name type="scientific">Anguillid herpesvirus 1</name>
    <dbReference type="NCBI Taxonomy" id="150286"/>
    <lineage>
        <taxon>Viruses</taxon>
        <taxon>Duplodnaviria</taxon>
        <taxon>Heunggongvirae</taxon>
        <taxon>Peploviricota</taxon>
        <taxon>Herviviricetes</taxon>
        <taxon>Herpesvirales</taxon>
        <taxon>Alloherpesviridae</taxon>
        <taxon>Cyvirus</taxon>
        <taxon>Cyvirus anguillidallo1</taxon>
    </lineage>
</organism>
<reference evidence="1 10" key="2">
    <citation type="journal article" date="2010" name="J. Gen. Virol.">
        <title>Complete genome sequence and taxonomic position of anguillid herpesvirus 1.</title>
        <authorList>
            <person name="van Beurden S.J."/>
            <person name="Bossers A."/>
            <person name="Voorbergen-Laarman M.H."/>
            <person name="Haenen O.L."/>
            <person name="Peters S."/>
            <person name="Abma-Henkens M.H."/>
            <person name="Peeters B.P."/>
            <person name="Rottier P.J."/>
            <person name="Engelsma M.Y."/>
        </authorList>
    </citation>
    <scope>NUCLEOTIDE SEQUENCE [LARGE SCALE GENOMIC DNA]</scope>
    <source>
        <strain evidence="1">500138</strain>
        <strain evidence="10">Isolate Anguilla anguilla/Netherlands/500138/1998</strain>
    </source>
</reference>
<evidence type="ECO:0000313" key="4">
    <source>
        <dbReference type="EMBL" id="QRM16459.1"/>
    </source>
</evidence>
<dbReference type="EMBL" id="MW580854">
    <property type="protein sequence ID" value="QRM16982.1"/>
    <property type="molecule type" value="Genomic_DNA"/>
</dbReference>
<protein>
    <submittedName>
        <fullName evidence="2">Capsid triplex protein 2</fullName>
    </submittedName>
    <submittedName>
        <fullName evidence="1">Capsid triplex subunit 2</fullName>
    </submittedName>
</protein>
<dbReference type="EMBL" id="GU233797">
    <property type="protein sequence ID" value="ADQ54118.1"/>
    <property type="molecule type" value="Genomic_DNA"/>
</dbReference>
<evidence type="ECO:0000313" key="5">
    <source>
        <dbReference type="EMBL" id="QRM16588.1"/>
    </source>
</evidence>